<gene>
    <name evidence="3" type="ORF">N0F65_012052</name>
</gene>
<feature type="region of interest" description="Disordered" evidence="2">
    <location>
        <begin position="489"/>
        <end position="526"/>
    </location>
</feature>
<dbReference type="AlphaFoldDB" id="A0AAV2YUM3"/>
<feature type="compositionally biased region" description="Basic and acidic residues" evidence="2">
    <location>
        <begin position="490"/>
        <end position="500"/>
    </location>
</feature>
<dbReference type="PANTHER" id="PTHR23084">
    <property type="entry name" value="PHOSPHATIDYLINOSITOL-4-PHOSPHATE 5-KINASE RELATED"/>
    <property type="match status" value="1"/>
</dbReference>
<evidence type="ECO:0000313" key="4">
    <source>
        <dbReference type="Proteomes" id="UP001146120"/>
    </source>
</evidence>
<dbReference type="InterPro" id="IPR003409">
    <property type="entry name" value="MORN"/>
</dbReference>
<dbReference type="Pfam" id="PF02466">
    <property type="entry name" value="Tim17"/>
    <property type="match status" value="1"/>
</dbReference>
<keyword evidence="4" id="KW-1185">Reference proteome</keyword>
<dbReference type="Proteomes" id="UP001146120">
    <property type="component" value="Unassembled WGS sequence"/>
</dbReference>
<dbReference type="Pfam" id="PF02493">
    <property type="entry name" value="MORN"/>
    <property type="match status" value="8"/>
</dbReference>
<dbReference type="SUPFAM" id="SSF82185">
    <property type="entry name" value="Histone H3 K4-specific methyltransferase SET7/9 N-terminal domain"/>
    <property type="match status" value="1"/>
</dbReference>
<evidence type="ECO:0000256" key="2">
    <source>
        <dbReference type="SAM" id="MobiDB-lite"/>
    </source>
</evidence>
<evidence type="ECO:0000313" key="3">
    <source>
        <dbReference type="EMBL" id="DAZ96949.1"/>
    </source>
</evidence>
<protein>
    <submittedName>
        <fullName evidence="3">Uncharacterized protein</fullName>
    </submittedName>
</protein>
<comment type="caution">
    <text evidence="3">The sequence shown here is derived from an EMBL/GenBank/DDBJ whole genome shotgun (WGS) entry which is preliminary data.</text>
</comment>
<dbReference type="EMBL" id="DAKRPA010000151">
    <property type="protein sequence ID" value="DAZ96949.1"/>
    <property type="molecule type" value="Genomic_DNA"/>
</dbReference>
<dbReference type="SMART" id="SM00698">
    <property type="entry name" value="MORN"/>
    <property type="match status" value="7"/>
</dbReference>
<reference evidence="3" key="1">
    <citation type="submission" date="2022-11" db="EMBL/GenBank/DDBJ databases">
        <authorList>
            <person name="Morgan W.R."/>
            <person name="Tartar A."/>
        </authorList>
    </citation>
    <scope>NUCLEOTIDE SEQUENCE</scope>
    <source>
        <strain evidence="3">ARSEF 373</strain>
    </source>
</reference>
<name>A0AAV2YUM3_9STRA</name>
<organism evidence="3 4">
    <name type="scientific">Lagenidium giganteum</name>
    <dbReference type="NCBI Taxonomy" id="4803"/>
    <lineage>
        <taxon>Eukaryota</taxon>
        <taxon>Sar</taxon>
        <taxon>Stramenopiles</taxon>
        <taxon>Oomycota</taxon>
        <taxon>Peronosporomycetes</taxon>
        <taxon>Pythiales</taxon>
        <taxon>Pythiaceae</taxon>
    </lineage>
</organism>
<reference evidence="3" key="2">
    <citation type="journal article" date="2023" name="Microbiol Resour">
        <title>Decontamination and Annotation of the Draft Genome Sequence of the Oomycete Lagenidium giganteum ARSEF 373.</title>
        <authorList>
            <person name="Morgan W.R."/>
            <person name="Tartar A."/>
        </authorList>
    </citation>
    <scope>NUCLEOTIDE SEQUENCE</scope>
    <source>
        <strain evidence="3">ARSEF 373</strain>
    </source>
</reference>
<keyword evidence="1" id="KW-0677">Repeat</keyword>
<evidence type="ECO:0000256" key="1">
    <source>
        <dbReference type="ARBA" id="ARBA00022737"/>
    </source>
</evidence>
<sequence>MFKGAATMAADGNGNGDLHGPTTGQLVGMKVMKFVEESKEECWKKSVIATVAGAGMGVGLGTFLGTFEGAHGELVGNTMRQQLYNGFKKSIHAGYEFAMVGALFAGIECVIERERAAHDVLNTIAAGGTTGAVLGAIGGRQLPAAALARHTGKSAAGFAVVAVVFEKAFDYKDRLRHGDGTYTFAGGFFKYTGNWWEGKMHGHGVFTMRDGTIYEGDFADGEIEGIGLRRWPNGTTYNGQFVRGEMHGEGVYLAANGERYEGHWEHNKRSGYGELVCANGDSYHGTFEQHKPDGSGEYVYAATGDRYNGGFRAGLPHGHGQLHDKDGNVMYYGEWQDGKRSGQGVGALLGYPHNGVQFRGLWMANRPARPPIRLAFKLVTVAPPATTEEAPEADEPVLPKIELTDVPAVLNVEHKHIPTLAVVTISGEGDDIQMVDGECGRRLRLRVFEGAVPHPANDGGNNDGGDGKAIEAPTAAQWKFVTGTTIQHVAVERPRSEAGNRSRPGTRGGTHDKHQNDRSATPSVETIPVVHEEYADEFTATNSDGRALFDRLVLPSLTLVGNYYLQCECLSSTTHAQRMPPAFLPLALIN</sequence>
<dbReference type="Gene3D" id="2.20.110.10">
    <property type="entry name" value="Histone H3 K4-specific methyltransferase SET7/9 N-terminal domain"/>
    <property type="match status" value="4"/>
</dbReference>
<accession>A0AAV2YUM3</accession>
<proteinExistence type="predicted"/>
<dbReference type="PANTHER" id="PTHR23084:SF263">
    <property type="entry name" value="MORN REPEAT-CONTAINING PROTEIN 1"/>
    <property type="match status" value="1"/>
</dbReference>